<comment type="caution">
    <text evidence="2">The sequence shown here is derived from an EMBL/GenBank/DDBJ whole genome shotgun (WGS) entry which is preliminary data.</text>
</comment>
<keyword evidence="1" id="KW-0812">Transmembrane</keyword>
<organism evidence="2 3">
    <name type="scientific">Niallia taxi</name>
    <dbReference type="NCBI Taxonomy" id="2499688"/>
    <lineage>
        <taxon>Bacteria</taxon>
        <taxon>Bacillati</taxon>
        <taxon>Bacillota</taxon>
        <taxon>Bacilli</taxon>
        <taxon>Bacillales</taxon>
        <taxon>Bacillaceae</taxon>
        <taxon>Niallia</taxon>
    </lineage>
</organism>
<evidence type="ECO:0000313" key="3">
    <source>
        <dbReference type="Proteomes" id="UP000288024"/>
    </source>
</evidence>
<keyword evidence="3" id="KW-1185">Reference proteome</keyword>
<keyword evidence="1" id="KW-1133">Transmembrane helix</keyword>
<sequence>MLLIISSALIVAYTILFSRYTASKKQLVSASTGKCISMSVGMVSSTMIGLMLSMLIPGELAYTTILSIIISSVCSYFTGKHFGINGMIETLSASFMGAMMGAMLGDMTPANRQTFIIVAMDIIYLLSILSLLFTINKEAVKQDELQKTKLTPIFVSMILSISVLGIAVIMEANAKAADDVPEMNHQHQH</sequence>
<reference evidence="2 3" key="1">
    <citation type="submission" date="2019-01" db="EMBL/GenBank/DDBJ databases">
        <title>Bacillus sp. M5HDSG1-1, whole genome shotgun sequence.</title>
        <authorList>
            <person name="Tuo L."/>
        </authorList>
    </citation>
    <scope>NUCLEOTIDE SEQUENCE [LARGE SCALE GENOMIC DNA]</scope>
    <source>
        <strain evidence="2 3">M5HDSG1-1</strain>
    </source>
</reference>
<dbReference type="EMBL" id="RZTZ01000002">
    <property type="protein sequence ID" value="RVT65636.1"/>
    <property type="molecule type" value="Genomic_DNA"/>
</dbReference>
<feature type="transmembrane region" description="Helical" evidence="1">
    <location>
        <begin position="153"/>
        <end position="174"/>
    </location>
</feature>
<accession>A0A437KEZ0</accession>
<feature type="transmembrane region" description="Helical" evidence="1">
    <location>
        <begin position="115"/>
        <end position="133"/>
    </location>
</feature>
<proteinExistence type="predicted"/>
<dbReference type="RefSeq" id="WP_127737854.1">
    <property type="nucleotide sequence ID" value="NZ_CAJCKN010000058.1"/>
</dbReference>
<dbReference type="Proteomes" id="UP000288024">
    <property type="component" value="Unassembled WGS sequence"/>
</dbReference>
<gene>
    <name evidence="2" type="ORF">EM808_09120</name>
</gene>
<evidence type="ECO:0000313" key="2">
    <source>
        <dbReference type="EMBL" id="RVT65636.1"/>
    </source>
</evidence>
<protein>
    <submittedName>
        <fullName evidence="2">Uncharacterized protein</fullName>
    </submittedName>
</protein>
<dbReference type="AlphaFoldDB" id="A0A437KEZ0"/>
<evidence type="ECO:0000256" key="1">
    <source>
        <dbReference type="SAM" id="Phobius"/>
    </source>
</evidence>
<keyword evidence="1" id="KW-0472">Membrane</keyword>
<name>A0A437KEZ0_9BACI</name>
<feature type="transmembrane region" description="Helical" evidence="1">
    <location>
        <begin position="84"/>
        <end position="103"/>
    </location>
</feature>